<gene>
    <name evidence="1" type="ORF">COU84_01305</name>
</gene>
<dbReference type="AlphaFoldDB" id="A0A2M8KHH5"/>
<evidence type="ECO:0000313" key="1">
    <source>
        <dbReference type="EMBL" id="PJE59349.1"/>
    </source>
</evidence>
<evidence type="ECO:0000313" key="2">
    <source>
        <dbReference type="Proteomes" id="UP000231255"/>
    </source>
</evidence>
<reference evidence="2" key="1">
    <citation type="submission" date="2017-09" db="EMBL/GenBank/DDBJ databases">
        <title>Depth-based differentiation of microbial function through sediment-hosted aquifers and enrichment of novel symbionts in the deep terrestrial subsurface.</title>
        <authorList>
            <person name="Probst A.J."/>
            <person name="Ladd B."/>
            <person name="Jarett J.K."/>
            <person name="Geller-Mcgrath D.E."/>
            <person name="Sieber C.M.K."/>
            <person name="Emerson J.B."/>
            <person name="Anantharaman K."/>
            <person name="Thomas B.C."/>
            <person name="Malmstrom R."/>
            <person name="Stieglmeier M."/>
            <person name="Klingl A."/>
            <person name="Woyke T."/>
            <person name="Ryan C.M."/>
            <person name="Banfield J.F."/>
        </authorList>
    </citation>
    <scope>NUCLEOTIDE SEQUENCE [LARGE SCALE GENOMIC DNA]</scope>
</reference>
<organism evidence="1 2">
    <name type="scientific">Candidatus Portnoybacteria bacterium CG10_big_fil_rev_8_21_14_0_10_43_39</name>
    <dbReference type="NCBI Taxonomy" id="1974815"/>
    <lineage>
        <taxon>Bacteria</taxon>
        <taxon>Candidatus Portnoyibacteriota</taxon>
    </lineage>
</organism>
<dbReference type="Proteomes" id="UP000231255">
    <property type="component" value="Unassembled WGS sequence"/>
</dbReference>
<proteinExistence type="predicted"/>
<sequence length="422" mass="48229">MNTEVKTLARLLRTPEGIILKLKEKMDKIAGKSGPAHLGVIERIVQENKKKVEQALKEMGFKKKDHPTPEQVFQSLLKKTKETNEALLDYFGRPDFSKAGSHQGLIDAIKKLVGDLTGFYLKKEKAEELFRNNPPRRIMAELGYGDVEQMLKKEDIFELFSALRFAEDNDWLNNVFLKPYFSLNKDDFEEREIRIMVLSDKWAGIGEKFLGGKLHHMSHLKEMGIVFVIPVKKINPGEALYLLFMTLHYIFEVDWHARLFKSYSPRPDFARKMTKALKVETSGLPLPDGGRMSWRIAPSYLAKKNPDDPRLFEPHLSPESWHFSQAGAVIDKFSQLSPETKLGFWSGLDAAAGIFAGGGKEELVSFNLFDNGISLLAQGGFEPKYLYHQQETLWNKLFIEYLGKEKLDQVLMENLNKGFVAL</sequence>
<name>A0A2M8KHH5_9BACT</name>
<comment type="caution">
    <text evidence="1">The sequence shown here is derived from an EMBL/GenBank/DDBJ whole genome shotgun (WGS) entry which is preliminary data.</text>
</comment>
<accession>A0A2M8KHH5</accession>
<dbReference type="EMBL" id="PFDZ01000028">
    <property type="protein sequence ID" value="PJE59349.1"/>
    <property type="molecule type" value="Genomic_DNA"/>
</dbReference>
<protein>
    <submittedName>
        <fullName evidence="1">Uncharacterized protein</fullName>
    </submittedName>
</protein>